<feature type="transmembrane region" description="Helical" evidence="2">
    <location>
        <begin position="17"/>
        <end position="39"/>
    </location>
</feature>
<name>A0AAW0TMT2_SCYPA</name>
<keyword evidence="2" id="KW-0472">Membrane</keyword>
<gene>
    <name evidence="3" type="ORF">O3P69_020524</name>
</gene>
<dbReference type="InterPro" id="IPR035892">
    <property type="entry name" value="C2_domain_sf"/>
</dbReference>
<evidence type="ECO:0000313" key="3">
    <source>
        <dbReference type="EMBL" id="KAK8388586.1"/>
    </source>
</evidence>
<reference evidence="3 4" key="1">
    <citation type="submission" date="2023-03" db="EMBL/GenBank/DDBJ databases">
        <title>High-quality genome of Scylla paramamosain provides insights in environmental adaptation.</title>
        <authorList>
            <person name="Zhang L."/>
        </authorList>
    </citation>
    <scope>NUCLEOTIDE SEQUENCE [LARGE SCALE GENOMIC DNA]</scope>
    <source>
        <strain evidence="3">LZ_2023a</strain>
        <tissue evidence="3">Muscle</tissue>
    </source>
</reference>
<protein>
    <submittedName>
        <fullName evidence="3">Uncharacterized protein</fullName>
    </submittedName>
</protein>
<comment type="caution">
    <text evidence="3">The sequence shown here is derived from an EMBL/GenBank/DDBJ whole genome shotgun (WGS) entry which is preliminary data.</text>
</comment>
<dbReference type="Proteomes" id="UP001487740">
    <property type="component" value="Unassembled WGS sequence"/>
</dbReference>
<evidence type="ECO:0000256" key="2">
    <source>
        <dbReference type="SAM" id="Phobius"/>
    </source>
</evidence>
<feature type="region of interest" description="Disordered" evidence="1">
    <location>
        <begin position="50"/>
        <end position="69"/>
    </location>
</feature>
<dbReference type="EMBL" id="JARAKH010000028">
    <property type="protein sequence ID" value="KAK8388586.1"/>
    <property type="molecule type" value="Genomic_DNA"/>
</dbReference>
<sequence>MACGDETPLSLDTRSPATALILVGICVVFLVFICFILFVQKIRRQKLERKVEQSGGEPVKPQTTYEATSSTLHPHPLSLLPPALLHALALATANRENDPAFASFFTMEPPSKNSNSVGRLWFCVYYDYVQSNLVLRVLHARYTKGRGSSTNPGEHRSSIKHLGFEVEDDEVTQYLLRLTMYDRHPQNGEKAVGAVIVPLNAVDLCSDATLSRDLQ</sequence>
<accession>A0AAW0TMT2</accession>
<dbReference type="SUPFAM" id="SSF49562">
    <property type="entry name" value="C2 domain (Calcium/lipid-binding domain, CaLB)"/>
    <property type="match status" value="1"/>
</dbReference>
<keyword evidence="4" id="KW-1185">Reference proteome</keyword>
<organism evidence="3 4">
    <name type="scientific">Scylla paramamosain</name>
    <name type="common">Mud crab</name>
    <dbReference type="NCBI Taxonomy" id="85552"/>
    <lineage>
        <taxon>Eukaryota</taxon>
        <taxon>Metazoa</taxon>
        <taxon>Ecdysozoa</taxon>
        <taxon>Arthropoda</taxon>
        <taxon>Crustacea</taxon>
        <taxon>Multicrustacea</taxon>
        <taxon>Malacostraca</taxon>
        <taxon>Eumalacostraca</taxon>
        <taxon>Eucarida</taxon>
        <taxon>Decapoda</taxon>
        <taxon>Pleocyemata</taxon>
        <taxon>Brachyura</taxon>
        <taxon>Eubrachyura</taxon>
        <taxon>Portunoidea</taxon>
        <taxon>Portunidae</taxon>
        <taxon>Portuninae</taxon>
        <taxon>Scylla</taxon>
    </lineage>
</organism>
<dbReference type="AlphaFoldDB" id="A0AAW0TMT2"/>
<keyword evidence="2" id="KW-1133">Transmembrane helix</keyword>
<proteinExistence type="predicted"/>
<evidence type="ECO:0000313" key="4">
    <source>
        <dbReference type="Proteomes" id="UP001487740"/>
    </source>
</evidence>
<evidence type="ECO:0000256" key="1">
    <source>
        <dbReference type="SAM" id="MobiDB-lite"/>
    </source>
</evidence>
<keyword evidence="2" id="KW-0812">Transmembrane</keyword>